<evidence type="ECO:0000313" key="1">
    <source>
        <dbReference type="EMBL" id="URE10707.1"/>
    </source>
</evidence>
<keyword evidence="2" id="KW-1185">Reference proteome</keyword>
<accession>A0A9E7GEF4</accession>
<name>A0A9E7GEF4_9LILI</name>
<gene>
    <name evidence="1" type="ORF">MUK42_10471</name>
</gene>
<protein>
    <submittedName>
        <fullName evidence="1">Uncharacterized protein</fullName>
    </submittedName>
</protein>
<reference evidence="1" key="1">
    <citation type="submission" date="2022-05" db="EMBL/GenBank/DDBJ databases">
        <title>The Musa troglodytarum L. genome provides insights into the mechanism of non-climacteric behaviour and enrichment of carotenoids.</title>
        <authorList>
            <person name="Wang J."/>
        </authorList>
    </citation>
    <scope>NUCLEOTIDE SEQUENCE</scope>
    <source>
        <tissue evidence="1">Leaf</tissue>
    </source>
</reference>
<dbReference type="AlphaFoldDB" id="A0A9E7GEF4"/>
<dbReference type="EMBL" id="CP097508">
    <property type="protein sequence ID" value="URE10707.1"/>
    <property type="molecule type" value="Genomic_DNA"/>
</dbReference>
<dbReference type="Proteomes" id="UP001055439">
    <property type="component" value="Chromosome 6"/>
</dbReference>
<proteinExistence type="predicted"/>
<organism evidence="1 2">
    <name type="scientific">Musa troglodytarum</name>
    <name type="common">fe'i banana</name>
    <dbReference type="NCBI Taxonomy" id="320322"/>
    <lineage>
        <taxon>Eukaryota</taxon>
        <taxon>Viridiplantae</taxon>
        <taxon>Streptophyta</taxon>
        <taxon>Embryophyta</taxon>
        <taxon>Tracheophyta</taxon>
        <taxon>Spermatophyta</taxon>
        <taxon>Magnoliopsida</taxon>
        <taxon>Liliopsida</taxon>
        <taxon>Zingiberales</taxon>
        <taxon>Musaceae</taxon>
        <taxon>Musa</taxon>
    </lineage>
</organism>
<evidence type="ECO:0000313" key="2">
    <source>
        <dbReference type="Proteomes" id="UP001055439"/>
    </source>
</evidence>
<sequence>MLIDVGSKNFFLCLDPAPASETTSAAPAKYREDLISVAFHELLATVRMIDDLPPLYSHHRSASARCSQYTQKPFETMNIIPVSLPNREELRAHIARIAQLSRWRHRNEAVRPSYNKVPATACDARYSHVLAAAVASIIGHVGRSSPLVLAMLR</sequence>